<dbReference type="Proteomes" id="UP000479114">
    <property type="component" value="Chromosome"/>
</dbReference>
<reference evidence="4 5" key="1">
    <citation type="submission" date="2020-02" db="EMBL/GenBank/DDBJ databases">
        <title>Paenibacillus sp. nov., isolated from rhizosphere soil of tomato.</title>
        <authorList>
            <person name="Weon H.-Y."/>
            <person name="Lee S.A."/>
        </authorList>
    </citation>
    <scope>NUCLEOTIDE SEQUENCE [LARGE SCALE GENOMIC DNA]</scope>
    <source>
        <strain evidence="4 5">14171R-81</strain>
    </source>
</reference>
<keyword evidence="3" id="KW-0443">Lipid metabolism</keyword>
<keyword evidence="5" id="KW-1185">Reference proteome</keyword>
<protein>
    <recommendedName>
        <fullName evidence="6">Alpha/beta hydrolase</fullName>
    </recommendedName>
</protein>
<gene>
    <name evidence="4" type="ORF">GZH47_13280</name>
</gene>
<dbReference type="GO" id="GO:0016042">
    <property type="term" value="P:lipid catabolic process"/>
    <property type="evidence" value="ECO:0007669"/>
    <property type="project" value="UniProtKB-KW"/>
</dbReference>
<accession>A0A6C0P0H0</accession>
<dbReference type="PANTHER" id="PTHR10272">
    <property type="entry name" value="PLATELET-ACTIVATING FACTOR ACETYLHYDROLASE"/>
    <property type="match status" value="1"/>
</dbReference>
<dbReference type="GO" id="GO:0003847">
    <property type="term" value="F:1-alkyl-2-acetylglycerophosphocholine esterase activity"/>
    <property type="evidence" value="ECO:0007669"/>
    <property type="project" value="TreeGrafter"/>
</dbReference>
<dbReference type="Gene3D" id="3.40.50.1820">
    <property type="entry name" value="alpha/beta hydrolase"/>
    <property type="match status" value="1"/>
</dbReference>
<dbReference type="RefSeq" id="WP_162640522.1">
    <property type="nucleotide sequence ID" value="NZ_CP048286.1"/>
</dbReference>
<keyword evidence="1" id="KW-0378">Hydrolase</keyword>
<name>A0A6C0P0H0_9BACL</name>
<dbReference type="EMBL" id="CP048286">
    <property type="protein sequence ID" value="QHW31716.1"/>
    <property type="molecule type" value="Genomic_DNA"/>
</dbReference>
<evidence type="ECO:0000256" key="2">
    <source>
        <dbReference type="ARBA" id="ARBA00022963"/>
    </source>
</evidence>
<sequence length="334" mass="36300">MISLYYPALPAAGSHAASERYAGLFHPGEEAAGRFFEAMGAKPAALAAIPVEVHHDAALATVESAYPVIVYAPAFGIERDMYWYNVRRLVASGFMVVTVGAAHESAFTVFPDGEEVGQQKSLSDLVFEDHEAWEELLCVRTADLAFVLDRLQELNESDALLRHGMDLAAVSLIGHSLGGAAVYRVLQQQVTSSRPLIKAGVLLDPSLHLLGSDASPIHSPVLLLRQQSSNLDMLLQQGWREVLAQAFIQGQLQLADVLAAERSFIRIHGAGHLTFCDVPALLGDNETDGRHQVINETIIRFLNEYARGRTGEYRDHIGSISGASRISAEGDLLH</sequence>
<dbReference type="Pfam" id="PF03403">
    <property type="entry name" value="PAF-AH_p_II"/>
    <property type="match status" value="1"/>
</dbReference>
<evidence type="ECO:0008006" key="6">
    <source>
        <dbReference type="Google" id="ProtNLM"/>
    </source>
</evidence>
<keyword evidence="2" id="KW-0442">Lipid degradation</keyword>
<dbReference type="SUPFAM" id="SSF53474">
    <property type="entry name" value="alpha/beta-Hydrolases"/>
    <property type="match status" value="1"/>
</dbReference>
<evidence type="ECO:0000313" key="4">
    <source>
        <dbReference type="EMBL" id="QHW31716.1"/>
    </source>
</evidence>
<organism evidence="4 5">
    <name type="scientific">Paenibacillus rhizovicinus</name>
    <dbReference type="NCBI Taxonomy" id="2704463"/>
    <lineage>
        <taxon>Bacteria</taxon>
        <taxon>Bacillati</taxon>
        <taxon>Bacillota</taxon>
        <taxon>Bacilli</taxon>
        <taxon>Bacillales</taxon>
        <taxon>Paenibacillaceae</taxon>
        <taxon>Paenibacillus</taxon>
    </lineage>
</organism>
<evidence type="ECO:0000256" key="1">
    <source>
        <dbReference type="ARBA" id="ARBA00022801"/>
    </source>
</evidence>
<proteinExistence type="predicted"/>
<dbReference type="InterPro" id="IPR029058">
    <property type="entry name" value="AB_hydrolase_fold"/>
</dbReference>
<evidence type="ECO:0000313" key="5">
    <source>
        <dbReference type="Proteomes" id="UP000479114"/>
    </source>
</evidence>
<dbReference type="AlphaFoldDB" id="A0A6C0P0H0"/>
<evidence type="ECO:0000256" key="3">
    <source>
        <dbReference type="ARBA" id="ARBA00023098"/>
    </source>
</evidence>
<dbReference type="KEGG" id="prz:GZH47_13280"/>
<dbReference type="PANTHER" id="PTHR10272:SF0">
    <property type="entry name" value="PLATELET-ACTIVATING FACTOR ACETYLHYDROLASE"/>
    <property type="match status" value="1"/>
</dbReference>